<sequence>DHVAQSEDQGSTDDVHEGSRVTQTEQCGETVLDHVMGEVEIAIPKETTEGVVSSRSPEPPAVILQGDGKRKMVTSDSIPIRRKQNLSCPPARDRSI</sequence>
<comment type="caution">
    <text evidence="2">The sequence shown here is derived from an EMBL/GenBank/DDBJ whole genome shotgun (WGS) entry which is preliminary data.</text>
</comment>
<evidence type="ECO:0000313" key="3">
    <source>
        <dbReference type="Proteomes" id="UP000265520"/>
    </source>
</evidence>
<feature type="non-terminal residue" evidence="2">
    <location>
        <position position="1"/>
    </location>
</feature>
<dbReference type="AlphaFoldDB" id="A0A392SXR4"/>
<feature type="non-terminal residue" evidence="2">
    <location>
        <position position="96"/>
    </location>
</feature>
<evidence type="ECO:0000313" key="2">
    <source>
        <dbReference type="EMBL" id="MCI53628.1"/>
    </source>
</evidence>
<name>A0A392SXR4_9FABA</name>
<protein>
    <submittedName>
        <fullName evidence="2">Uncharacterized protein</fullName>
    </submittedName>
</protein>
<keyword evidence="3" id="KW-1185">Reference proteome</keyword>
<feature type="region of interest" description="Disordered" evidence="1">
    <location>
        <begin position="1"/>
        <end position="28"/>
    </location>
</feature>
<reference evidence="2 3" key="1">
    <citation type="journal article" date="2018" name="Front. Plant Sci.">
        <title>Red Clover (Trifolium pratense) and Zigzag Clover (T. medium) - A Picture of Genomic Similarities and Differences.</title>
        <authorList>
            <person name="Dluhosova J."/>
            <person name="Istvanek J."/>
            <person name="Nedelnik J."/>
            <person name="Repkova J."/>
        </authorList>
    </citation>
    <scope>NUCLEOTIDE SEQUENCE [LARGE SCALE GENOMIC DNA]</scope>
    <source>
        <strain evidence="3">cv. 10/8</strain>
        <tissue evidence="2">Leaf</tissue>
    </source>
</reference>
<dbReference type="EMBL" id="LXQA010466370">
    <property type="protein sequence ID" value="MCI53628.1"/>
    <property type="molecule type" value="Genomic_DNA"/>
</dbReference>
<dbReference type="Proteomes" id="UP000265520">
    <property type="component" value="Unassembled WGS sequence"/>
</dbReference>
<evidence type="ECO:0000256" key="1">
    <source>
        <dbReference type="SAM" id="MobiDB-lite"/>
    </source>
</evidence>
<organism evidence="2 3">
    <name type="scientific">Trifolium medium</name>
    <dbReference type="NCBI Taxonomy" id="97028"/>
    <lineage>
        <taxon>Eukaryota</taxon>
        <taxon>Viridiplantae</taxon>
        <taxon>Streptophyta</taxon>
        <taxon>Embryophyta</taxon>
        <taxon>Tracheophyta</taxon>
        <taxon>Spermatophyta</taxon>
        <taxon>Magnoliopsida</taxon>
        <taxon>eudicotyledons</taxon>
        <taxon>Gunneridae</taxon>
        <taxon>Pentapetalae</taxon>
        <taxon>rosids</taxon>
        <taxon>fabids</taxon>
        <taxon>Fabales</taxon>
        <taxon>Fabaceae</taxon>
        <taxon>Papilionoideae</taxon>
        <taxon>50 kb inversion clade</taxon>
        <taxon>NPAAA clade</taxon>
        <taxon>Hologalegina</taxon>
        <taxon>IRL clade</taxon>
        <taxon>Trifolieae</taxon>
        <taxon>Trifolium</taxon>
    </lineage>
</organism>
<proteinExistence type="predicted"/>
<accession>A0A392SXR4</accession>
<feature type="region of interest" description="Disordered" evidence="1">
    <location>
        <begin position="46"/>
        <end position="96"/>
    </location>
</feature>